<proteinExistence type="predicted"/>
<dbReference type="GO" id="GO:0016887">
    <property type="term" value="F:ATP hydrolysis activity"/>
    <property type="evidence" value="ECO:0007669"/>
    <property type="project" value="InterPro"/>
</dbReference>
<evidence type="ECO:0000256" key="3">
    <source>
        <dbReference type="ARBA" id="ARBA00022840"/>
    </source>
</evidence>
<accession>A0A841BPK7</accession>
<protein>
    <submittedName>
        <fullName evidence="5">NitT/TauT family transport system ATP-binding protein</fullName>
    </submittedName>
</protein>
<evidence type="ECO:0000256" key="1">
    <source>
        <dbReference type="ARBA" id="ARBA00022448"/>
    </source>
</evidence>
<dbReference type="AlphaFoldDB" id="A0A841BPK7"/>
<evidence type="ECO:0000256" key="2">
    <source>
        <dbReference type="ARBA" id="ARBA00022741"/>
    </source>
</evidence>
<organism evidence="5 6">
    <name type="scientific">Allocatelliglobosispora scoriae</name>
    <dbReference type="NCBI Taxonomy" id="643052"/>
    <lineage>
        <taxon>Bacteria</taxon>
        <taxon>Bacillati</taxon>
        <taxon>Actinomycetota</taxon>
        <taxon>Actinomycetes</taxon>
        <taxon>Micromonosporales</taxon>
        <taxon>Micromonosporaceae</taxon>
        <taxon>Allocatelliglobosispora</taxon>
    </lineage>
</organism>
<keyword evidence="1" id="KW-0813">Transport</keyword>
<evidence type="ECO:0000259" key="4">
    <source>
        <dbReference type="PROSITE" id="PS50893"/>
    </source>
</evidence>
<dbReference type="InterPro" id="IPR003593">
    <property type="entry name" value="AAA+_ATPase"/>
</dbReference>
<dbReference type="InterPro" id="IPR017871">
    <property type="entry name" value="ABC_transporter-like_CS"/>
</dbReference>
<gene>
    <name evidence="5" type="ORF">F4553_002687</name>
</gene>
<sequence>MTLTATVTAPPAVSLSGVRKIYSGGDSGAVAALEGVSLDVAPGEFVCLVGASGCGKSTLLNLIAGLDRATSGAITIDGGINPALMFQEPALFPWLNVLDNVALPLRLRGIGKRERRERAHELLAAVRLADFAGKRPHELSGGMRQRVALARTLALDTPVLLMDEPFGALDAMTRDLLHDELERIWIERQLTVIFVTHNVREAARLGDRIVLLSSRPGRVVSDQRVEIPRPRTIDSPAVSGLAADVTARLREEVRRHGN</sequence>
<dbReference type="EMBL" id="JACHMN010000002">
    <property type="protein sequence ID" value="MBB5869308.1"/>
    <property type="molecule type" value="Genomic_DNA"/>
</dbReference>
<keyword evidence="2" id="KW-0547">Nucleotide-binding</keyword>
<dbReference type="PANTHER" id="PTHR42788:SF13">
    <property type="entry name" value="ALIPHATIC SULFONATES IMPORT ATP-BINDING PROTEIN SSUB"/>
    <property type="match status" value="1"/>
</dbReference>
<name>A0A841BPK7_9ACTN</name>
<feature type="domain" description="ABC transporter" evidence="4">
    <location>
        <begin position="13"/>
        <end position="239"/>
    </location>
</feature>
<dbReference type="SMART" id="SM00382">
    <property type="entry name" value="AAA"/>
    <property type="match status" value="1"/>
</dbReference>
<keyword evidence="3 5" id="KW-0067">ATP-binding</keyword>
<evidence type="ECO:0000313" key="6">
    <source>
        <dbReference type="Proteomes" id="UP000587527"/>
    </source>
</evidence>
<dbReference type="RefSeq" id="WP_184835854.1">
    <property type="nucleotide sequence ID" value="NZ_JACHMN010000002.1"/>
</dbReference>
<dbReference type="GO" id="GO:0005524">
    <property type="term" value="F:ATP binding"/>
    <property type="evidence" value="ECO:0007669"/>
    <property type="project" value="UniProtKB-KW"/>
</dbReference>
<dbReference type="PANTHER" id="PTHR42788">
    <property type="entry name" value="TAURINE IMPORT ATP-BINDING PROTEIN-RELATED"/>
    <property type="match status" value="1"/>
</dbReference>
<dbReference type="PROSITE" id="PS00211">
    <property type="entry name" value="ABC_TRANSPORTER_1"/>
    <property type="match status" value="1"/>
</dbReference>
<dbReference type="CDD" id="cd03293">
    <property type="entry name" value="ABC_NrtD_SsuB_transporters"/>
    <property type="match status" value="1"/>
</dbReference>
<dbReference type="InterPro" id="IPR003439">
    <property type="entry name" value="ABC_transporter-like_ATP-bd"/>
</dbReference>
<dbReference type="InterPro" id="IPR027417">
    <property type="entry name" value="P-loop_NTPase"/>
</dbReference>
<keyword evidence="6" id="KW-1185">Reference proteome</keyword>
<dbReference type="Pfam" id="PF00005">
    <property type="entry name" value="ABC_tran"/>
    <property type="match status" value="1"/>
</dbReference>
<dbReference type="PROSITE" id="PS50893">
    <property type="entry name" value="ABC_TRANSPORTER_2"/>
    <property type="match status" value="1"/>
</dbReference>
<dbReference type="Gene3D" id="3.40.50.300">
    <property type="entry name" value="P-loop containing nucleotide triphosphate hydrolases"/>
    <property type="match status" value="1"/>
</dbReference>
<comment type="caution">
    <text evidence="5">The sequence shown here is derived from an EMBL/GenBank/DDBJ whole genome shotgun (WGS) entry which is preliminary data.</text>
</comment>
<dbReference type="SUPFAM" id="SSF52540">
    <property type="entry name" value="P-loop containing nucleoside triphosphate hydrolases"/>
    <property type="match status" value="1"/>
</dbReference>
<dbReference type="Proteomes" id="UP000587527">
    <property type="component" value="Unassembled WGS sequence"/>
</dbReference>
<reference evidence="5 6" key="1">
    <citation type="submission" date="2020-08" db="EMBL/GenBank/DDBJ databases">
        <title>Sequencing the genomes of 1000 actinobacteria strains.</title>
        <authorList>
            <person name="Klenk H.-P."/>
        </authorList>
    </citation>
    <scope>NUCLEOTIDE SEQUENCE [LARGE SCALE GENOMIC DNA]</scope>
    <source>
        <strain evidence="5 6">DSM 45362</strain>
    </source>
</reference>
<dbReference type="InterPro" id="IPR050166">
    <property type="entry name" value="ABC_transporter_ATP-bind"/>
</dbReference>
<evidence type="ECO:0000313" key="5">
    <source>
        <dbReference type="EMBL" id="MBB5869308.1"/>
    </source>
</evidence>